<evidence type="ECO:0000256" key="2">
    <source>
        <dbReference type="ARBA" id="ARBA00023163"/>
    </source>
</evidence>
<dbReference type="OrthoDB" id="312057at2157"/>
<organism evidence="4 5">
    <name type="scientific">Halorarum salinum</name>
    <dbReference type="NCBI Taxonomy" id="2743089"/>
    <lineage>
        <taxon>Archaea</taxon>
        <taxon>Methanobacteriati</taxon>
        <taxon>Methanobacteriota</taxon>
        <taxon>Stenosarchaea group</taxon>
        <taxon>Halobacteria</taxon>
        <taxon>Halobacteriales</taxon>
        <taxon>Haloferacaceae</taxon>
        <taxon>Halorarum</taxon>
    </lineage>
</organism>
<evidence type="ECO:0000256" key="1">
    <source>
        <dbReference type="ARBA" id="ARBA00023015"/>
    </source>
</evidence>
<evidence type="ECO:0000313" key="4">
    <source>
        <dbReference type="EMBL" id="QLG63405.1"/>
    </source>
</evidence>
<sequence length="242" mass="26519">MAESSLDRAGEETCLRLVLDIWHPDCWTLEVTERTEGSLLGHGVYDVDRLAIGRFTAFGDTTAAVSELVDGIEASPLTSSVRVVPDRRPSPVWEQGNLAPGNASCGLLVTYEPTRSIASPLVSRGLIPDAPVRIRDGRERWAVLSDELRETVFNRLEEVREEADAAVEVVRITAPDAGPTPLFPEDPLSDRQREVFELARGRGYYGWPRGVSAAELACELDVSKATVLEHLRKAEAKLLDSG</sequence>
<proteinExistence type="predicted"/>
<keyword evidence="5" id="KW-1185">Reference proteome</keyword>
<dbReference type="PANTHER" id="PTHR34236">
    <property type="entry name" value="DIMETHYL SULFOXIDE REDUCTASE TRANSCRIPTIONAL ACTIVATOR"/>
    <property type="match status" value="1"/>
</dbReference>
<dbReference type="Proteomes" id="UP000509626">
    <property type="component" value="Chromosome"/>
</dbReference>
<accession>A0A7D5QMD0</accession>
<name>A0A7D5QMD0_9EURY</name>
<dbReference type="RefSeq" id="WP_179269989.1">
    <property type="nucleotide sequence ID" value="NZ_CP058579.1"/>
</dbReference>
<dbReference type="InterPro" id="IPR007050">
    <property type="entry name" value="HTH_bacterioopsin"/>
</dbReference>
<protein>
    <submittedName>
        <fullName evidence="4">Helix-turn-helix domain-containing protein</fullName>
    </submittedName>
</protein>
<evidence type="ECO:0000259" key="3">
    <source>
        <dbReference type="Pfam" id="PF04967"/>
    </source>
</evidence>
<dbReference type="AlphaFoldDB" id="A0A7D5QMD0"/>
<keyword evidence="1" id="KW-0805">Transcription regulation</keyword>
<keyword evidence="2" id="KW-0804">Transcription</keyword>
<dbReference type="EMBL" id="CP058579">
    <property type="protein sequence ID" value="QLG63405.1"/>
    <property type="molecule type" value="Genomic_DNA"/>
</dbReference>
<evidence type="ECO:0000313" key="5">
    <source>
        <dbReference type="Proteomes" id="UP000509626"/>
    </source>
</evidence>
<reference evidence="4 5" key="1">
    <citation type="submission" date="2020-06" db="EMBL/GenBank/DDBJ databases">
        <title>NJ-3-1, isolated from saline soil.</title>
        <authorList>
            <person name="Cui H.L."/>
            <person name="Shi X."/>
        </authorList>
    </citation>
    <scope>NUCLEOTIDE SEQUENCE [LARGE SCALE GENOMIC DNA]</scope>
    <source>
        <strain evidence="4 5">NJ-3-1</strain>
    </source>
</reference>
<dbReference type="Gene3D" id="1.10.10.10">
    <property type="entry name" value="Winged helix-like DNA-binding domain superfamily/Winged helix DNA-binding domain"/>
    <property type="match status" value="1"/>
</dbReference>
<dbReference type="Pfam" id="PF04967">
    <property type="entry name" value="HTH_10"/>
    <property type="match status" value="1"/>
</dbReference>
<feature type="domain" description="HTH bat-type" evidence="3">
    <location>
        <begin position="188"/>
        <end position="239"/>
    </location>
</feature>
<dbReference type="GeneID" id="56039268"/>
<gene>
    <name evidence="4" type="ORF">HUG12_17375</name>
</gene>
<dbReference type="InterPro" id="IPR036388">
    <property type="entry name" value="WH-like_DNA-bd_sf"/>
</dbReference>
<dbReference type="PANTHER" id="PTHR34236:SF1">
    <property type="entry name" value="DIMETHYL SULFOXIDE REDUCTASE TRANSCRIPTIONAL ACTIVATOR"/>
    <property type="match status" value="1"/>
</dbReference>
<dbReference type="KEGG" id="halu:HUG12_17375"/>